<proteinExistence type="predicted"/>
<feature type="transmembrane region" description="Helical" evidence="1">
    <location>
        <begin position="170"/>
        <end position="191"/>
    </location>
</feature>
<keyword evidence="1" id="KW-1133">Transmembrane helix</keyword>
<dbReference type="InterPro" id="IPR049713">
    <property type="entry name" value="Pr6Pr-like"/>
</dbReference>
<protein>
    <recommendedName>
        <fullName evidence="4">Integral membrane protein</fullName>
    </recommendedName>
</protein>
<keyword evidence="1" id="KW-0472">Membrane</keyword>
<dbReference type="NCBIfam" id="NF038065">
    <property type="entry name" value="Pr6Pr"/>
    <property type="match status" value="1"/>
</dbReference>
<accession>A0A6I8MIM9</accession>
<organism evidence="2 3">
    <name type="scientific">Corynebacterium rouxii</name>
    <dbReference type="NCBI Taxonomy" id="2719119"/>
    <lineage>
        <taxon>Bacteria</taxon>
        <taxon>Bacillati</taxon>
        <taxon>Actinomycetota</taxon>
        <taxon>Actinomycetes</taxon>
        <taxon>Mycobacteriales</taxon>
        <taxon>Corynebacteriaceae</taxon>
        <taxon>Corynebacterium</taxon>
    </lineage>
</organism>
<evidence type="ECO:0000313" key="2">
    <source>
        <dbReference type="EMBL" id="VZH86081.1"/>
    </source>
</evidence>
<sequence>MKIIARLLGFLGLISIILAAVQTATQPFADFPAFDTPSKALIAEFSFFTIWSNIIGTIYLLRGGRVPRWFAVDAVAMLTITGIVYNTLLSKELHGLWQFTSPVQHTVMPIAVFAFWLLNAYRRPIFKVRTIIMALGIPVIWSILTFTRGAQTGWYPYFFIDVTNLGLATALRNAIGVYLGFFILCSILSLIERFIRLIKRGTKYAAAAAVMS</sequence>
<name>A0A6I8MIM9_9CORY</name>
<feature type="transmembrane region" description="Helical" evidence="1">
    <location>
        <begin position="68"/>
        <end position="89"/>
    </location>
</feature>
<evidence type="ECO:0000256" key="1">
    <source>
        <dbReference type="SAM" id="Phobius"/>
    </source>
</evidence>
<evidence type="ECO:0008006" key="4">
    <source>
        <dbReference type="Google" id="ProtNLM"/>
    </source>
</evidence>
<evidence type="ECO:0000313" key="3">
    <source>
        <dbReference type="Proteomes" id="UP000423525"/>
    </source>
</evidence>
<dbReference type="RefSeq" id="WP_155874046.1">
    <property type="nucleotide sequence ID" value="NZ_CP168248.1"/>
</dbReference>
<reference evidence="2 3" key="1">
    <citation type="submission" date="2019-11" db="EMBL/GenBank/DDBJ databases">
        <authorList>
            <person name="Brisse S."/>
        </authorList>
    </citation>
    <scope>NUCLEOTIDE SEQUENCE [LARGE SCALE GENOMIC DNA]</scope>
    <source>
        <strain evidence="2">FRC0190</strain>
    </source>
</reference>
<dbReference type="AlphaFoldDB" id="A0A6I8MIM9"/>
<dbReference type="EMBL" id="LR738855">
    <property type="protein sequence ID" value="VZH86081.1"/>
    <property type="molecule type" value="Genomic_DNA"/>
</dbReference>
<feature type="transmembrane region" description="Helical" evidence="1">
    <location>
        <begin position="130"/>
        <end position="150"/>
    </location>
</feature>
<dbReference type="Proteomes" id="UP000423525">
    <property type="component" value="Chromosome"/>
</dbReference>
<feature type="transmembrane region" description="Helical" evidence="1">
    <location>
        <begin position="95"/>
        <end position="118"/>
    </location>
</feature>
<feature type="transmembrane region" description="Helical" evidence="1">
    <location>
        <begin position="39"/>
        <end position="61"/>
    </location>
</feature>
<gene>
    <name evidence="2" type="ORF">FRC0190_02018</name>
</gene>
<keyword evidence="1" id="KW-0812">Transmembrane</keyword>
<dbReference type="KEGG" id="crf:FRC0190_02018"/>